<evidence type="ECO:0000313" key="1">
    <source>
        <dbReference type="EMBL" id="ELY91960.1"/>
    </source>
</evidence>
<reference evidence="1 2" key="1">
    <citation type="journal article" date="2014" name="PLoS Genet.">
        <title>Phylogenetically driven sequencing of extremely halophilic archaea reveals strategies for static and dynamic osmo-response.</title>
        <authorList>
            <person name="Becker E.A."/>
            <person name="Seitzer P.M."/>
            <person name="Tritt A."/>
            <person name="Larsen D."/>
            <person name="Krusor M."/>
            <person name="Yao A.I."/>
            <person name="Wu D."/>
            <person name="Madern D."/>
            <person name="Eisen J.A."/>
            <person name="Darling A.E."/>
            <person name="Facciotti M.T."/>
        </authorList>
    </citation>
    <scope>NUCLEOTIDE SEQUENCE [LARGE SCALE GENOMIC DNA]</scope>
    <source>
        <strain evidence="1 2">JCM 12890</strain>
    </source>
</reference>
<sequence>MNGGDPLSKAIATMYYTARLTGDQLTDLVGAMSATRLRLLKADLEDEPLDLATPDDVDIYEGDVTTVDTGADDDC</sequence>
<keyword evidence="2" id="KW-1185">Reference proteome</keyword>
<accession>L9ZZL0</accession>
<protein>
    <submittedName>
        <fullName evidence="1">Uncharacterized protein</fullName>
    </submittedName>
</protein>
<dbReference type="EMBL" id="AOIK01000002">
    <property type="protein sequence ID" value="ELY91960.1"/>
    <property type="molecule type" value="Genomic_DNA"/>
</dbReference>
<comment type="caution">
    <text evidence="1">The sequence shown here is derived from an EMBL/GenBank/DDBJ whole genome shotgun (WGS) entry which is preliminary data.</text>
</comment>
<dbReference type="PATRIC" id="fig|1227494.3.peg.77"/>
<proteinExistence type="predicted"/>
<dbReference type="Proteomes" id="UP000011511">
    <property type="component" value="Unassembled WGS sequence"/>
</dbReference>
<dbReference type="RefSeq" id="WP_007107490.1">
    <property type="nucleotide sequence ID" value="NZ_AOIK01000002.1"/>
</dbReference>
<organism evidence="1 2">
    <name type="scientific">Natrinema altunense (strain JCM 12890 / CGMCC 1.3731 / AJ2)</name>
    <dbReference type="NCBI Taxonomy" id="1227494"/>
    <lineage>
        <taxon>Archaea</taxon>
        <taxon>Methanobacteriati</taxon>
        <taxon>Methanobacteriota</taxon>
        <taxon>Stenosarchaea group</taxon>
        <taxon>Halobacteria</taxon>
        <taxon>Halobacteriales</taxon>
        <taxon>Natrialbaceae</taxon>
        <taxon>Natrinema</taxon>
    </lineage>
</organism>
<dbReference type="eggNOG" id="arCOG03939">
    <property type="taxonomic scope" value="Archaea"/>
</dbReference>
<dbReference type="AlphaFoldDB" id="L9ZZL0"/>
<name>L9ZZL0_NATA2</name>
<gene>
    <name evidence="1" type="ORF">C485_00415</name>
</gene>
<evidence type="ECO:0000313" key="2">
    <source>
        <dbReference type="Proteomes" id="UP000011511"/>
    </source>
</evidence>